<dbReference type="Pfam" id="PF25198">
    <property type="entry name" value="Spore_GerAC_N"/>
    <property type="match status" value="1"/>
</dbReference>
<dbReference type="RefSeq" id="WP_209862923.1">
    <property type="nucleotide sequence ID" value="NZ_JAGGLD010000004.1"/>
</dbReference>
<dbReference type="InterPro" id="IPR046953">
    <property type="entry name" value="Spore_GerAC-like_C"/>
</dbReference>
<dbReference type="Pfam" id="PF05504">
    <property type="entry name" value="Spore_GerAC"/>
    <property type="match status" value="1"/>
</dbReference>
<evidence type="ECO:0000256" key="4">
    <source>
        <dbReference type="ARBA" id="ARBA00022729"/>
    </source>
</evidence>
<feature type="domain" description="Spore germination protein N-terminal" evidence="9">
    <location>
        <begin position="22"/>
        <end position="169"/>
    </location>
</feature>
<keyword evidence="3" id="KW-0309">Germination</keyword>
<comment type="caution">
    <text evidence="10">The sequence shown here is derived from an EMBL/GenBank/DDBJ whole genome shotgun (WGS) entry which is preliminary data.</text>
</comment>
<dbReference type="PANTHER" id="PTHR35789:SF1">
    <property type="entry name" value="SPORE GERMINATION PROTEIN B3"/>
    <property type="match status" value="1"/>
</dbReference>
<evidence type="ECO:0000313" key="10">
    <source>
        <dbReference type="EMBL" id="MBP2001481.1"/>
    </source>
</evidence>
<dbReference type="PANTHER" id="PTHR35789">
    <property type="entry name" value="SPORE GERMINATION PROTEIN B3"/>
    <property type="match status" value="1"/>
</dbReference>
<dbReference type="InterPro" id="IPR008844">
    <property type="entry name" value="Spore_GerAC-like"/>
</dbReference>
<reference evidence="10 11" key="1">
    <citation type="submission" date="2021-03" db="EMBL/GenBank/DDBJ databases">
        <title>Genomic Encyclopedia of Type Strains, Phase IV (KMG-IV): sequencing the most valuable type-strain genomes for metagenomic binning, comparative biology and taxonomic classification.</title>
        <authorList>
            <person name="Goeker M."/>
        </authorList>
    </citation>
    <scope>NUCLEOTIDE SEQUENCE [LARGE SCALE GENOMIC DNA]</scope>
    <source>
        <strain evidence="10 11">DSM 26806</strain>
    </source>
</reference>
<evidence type="ECO:0000259" key="9">
    <source>
        <dbReference type="Pfam" id="PF25198"/>
    </source>
</evidence>
<keyword evidence="11" id="KW-1185">Reference proteome</keyword>
<keyword evidence="5" id="KW-0472">Membrane</keyword>
<evidence type="ECO:0000256" key="1">
    <source>
        <dbReference type="ARBA" id="ARBA00004635"/>
    </source>
</evidence>
<dbReference type="Gene3D" id="3.30.300.210">
    <property type="entry name" value="Nutrient germinant receptor protein C, domain 3"/>
    <property type="match status" value="1"/>
</dbReference>
<dbReference type="Proteomes" id="UP001519288">
    <property type="component" value="Unassembled WGS sequence"/>
</dbReference>
<evidence type="ECO:0000256" key="7">
    <source>
        <dbReference type="ARBA" id="ARBA00023288"/>
    </source>
</evidence>
<evidence type="ECO:0000259" key="8">
    <source>
        <dbReference type="Pfam" id="PF05504"/>
    </source>
</evidence>
<accession>A0ABS4JK53</accession>
<gene>
    <name evidence="10" type="ORF">J2Z69_002526</name>
</gene>
<dbReference type="NCBIfam" id="TIGR02887">
    <property type="entry name" value="spore_ger_x_C"/>
    <property type="match status" value="1"/>
</dbReference>
<keyword evidence="7" id="KW-0449">Lipoprotein</keyword>
<evidence type="ECO:0000313" key="11">
    <source>
        <dbReference type="Proteomes" id="UP001519288"/>
    </source>
</evidence>
<comment type="subcellular location">
    <subcellularLocation>
        <location evidence="1">Membrane</location>
        <topology evidence="1">Lipid-anchor</topology>
    </subcellularLocation>
</comment>
<protein>
    <submittedName>
        <fullName evidence="10">Spore germination protein KC</fullName>
    </submittedName>
</protein>
<dbReference type="InterPro" id="IPR038501">
    <property type="entry name" value="Spore_GerAC_C_sf"/>
</dbReference>
<evidence type="ECO:0000256" key="5">
    <source>
        <dbReference type="ARBA" id="ARBA00023136"/>
    </source>
</evidence>
<comment type="similarity">
    <text evidence="2">Belongs to the GerABKC lipoprotein family.</text>
</comment>
<sequence length="381" mass="42875">MRRFRFILFLLPIVFLTGCWSKVEIDEQTFVFGMYVDQGKEPGTVEVTLGSPLPNRLSSGQQAGSNGGGGKSFSMTTKNALTVPDALRLIEAELTRRLNFGHTKMIVVGHTYAQAGIHDLLDWLDREPSFHSNAFIITAPGSAKDISQLVPLYEQMPGEVLRKMVMQRSLFTTRVKDALISTTIGEGFATDLLSFNTIQDTGQNEDSKWVGVQGGALYEGDKLKGQLMIEQSRALAWAIGNLGRQVYSITWNGDKSRASVLFHTLKAKKDVKMTADGPLFEISLDATGDLIYKRDPQNLKDLEINPLVVKLLKAKIEKDMHGAIRETQKVEADVLQFGMNLDWKYPKEWEKLKKHWSSYYKNDLKYQVHIDLNVKNTNNQT</sequence>
<proteinExistence type="inferred from homology"/>
<organism evidence="10 11">
    <name type="scientific">Paenibacillus shirakamiensis</name>
    <dbReference type="NCBI Taxonomy" id="1265935"/>
    <lineage>
        <taxon>Bacteria</taxon>
        <taxon>Bacillati</taxon>
        <taxon>Bacillota</taxon>
        <taxon>Bacilli</taxon>
        <taxon>Bacillales</taxon>
        <taxon>Paenibacillaceae</taxon>
        <taxon>Paenibacillus</taxon>
    </lineage>
</organism>
<dbReference type="InterPro" id="IPR057336">
    <property type="entry name" value="GerAC_N"/>
</dbReference>
<keyword evidence="6" id="KW-0564">Palmitate</keyword>
<name>A0ABS4JK53_9BACL</name>
<dbReference type="PROSITE" id="PS51257">
    <property type="entry name" value="PROKAR_LIPOPROTEIN"/>
    <property type="match status" value="1"/>
</dbReference>
<evidence type="ECO:0000256" key="3">
    <source>
        <dbReference type="ARBA" id="ARBA00022544"/>
    </source>
</evidence>
<evidence type="ECO:0000256" key="6">
    <source>
        <dbReference type="ARBA" id="ARBA00023139"/>
    </source>
</evidence>
<keyword evidence="4" id="KW-0732">Signal</keyword>
<evidence type="ECO:0000256" key="2">
    <source>
        <dbReference type="ARBA" id="ARBA00007886"/>
    </source>
</evidence>
<feature type="domain" description="Spore germination GerAC-like C-terminal" evidence="8">
    <location>
        <begin position="214"/>
        <end position="377"/>
    </location>
</feature>
<dbReference type="EMBL" id="JAGGLD010000004">
    <property type="protein sequence ID" value="MBP2001481.1"/>
    <property type="molecule type" value="Genomic_DNA"/>
</dbReference>